<evidence type="ECO:0000256" key="1">
    <source>
        <dbReference type="SAM" id="MobiDB-lite"/>
    </source>
</evidence>
<feature type="compositionally biased region" description="Low complexity" evidence="1">
    <location>
        <begin position="1"/>
        <end position="22"/>
    </location>
</feature>
<feature type="non-terminal residue" evidence="2">
    <location>
        <position position="342"/>
    </location>
</feature>
<name>A0A6J4M677_9BACT</name>
<feature type="compositionally biased region" description="Basic and acidic residues" evidence="1">
    <location>
        <begin position="160"/>
        <end position="177"/>
    </location>
</feature>
<proteinExistence type="predicted"/>
<accession>A0A6J4M677</accession>
<organism evidence="2">
    <name type="scientific">uncultured Gemmatimonadaceae bacterium</name>
    <dbReference type="NCBI Taxonomy" id="246130"/>
    <lineage>
        <taxon>Bacteria</taxon>
        <taxon>Pseudomonadati</taxon>
        <taxon>Gemmatimonadota</taxon>
        <taxon>Gemmatimonadia</taxon>
        <taxon>Gemmatimonadales</taxon>
        <taxon>Gemmatimonadaceae</taxon>
        <taxon>environmental samples</taxon>
    </lineage>
</organism>
<sequence length="342" mass="36914">DPAGAGPRARLALGPGGAVLVPRRARRGVPPRPLARGARRGGAGAPRHALGGHRHHGARAAPAAPRRVRPASAGRRGRPQPEQPGQGRGVPERAVRHRARRGLLRVHRRPVRRRDAQPELLPRPQPAGHRARHGVGGRERHARARAARAGAARARARVPHAPDDGRVGGRVFPDRRPDRHLRRRDRGARVREVRPGGDARHLPGAEARAHPAAPARAAARGVQRARQPAARPRPRRGAALLPRRVRPRDADLRLPRRAARPARRHPRQLPHAGEQPHGRGVQGARGGGRDLHPVRGGERDVGDELRAHPALHAPARLRDHDGVPARGGRRPARAAAPARAAV</sequence>
<feature type="compositionally biased region" description="Low complexity" evidence="1">
    <location>
        <begin position="333"/>
        <end position="342"/>
    </location>
</feature>
<protein>
    <submittedName>
        <fullName evidence="2">Magnesium and cobalt transport protein CorA</fullName>
    </submittedName>
</protein>
<feature type="compositionally biased region" description="Low complexity" evidence="1">
    <location>
        <begin position="59"/>
        <end position="74"/>
    </location>
</feature>
<feature type="compositionally biased region" description="Basic residues" evidence="1">
    <location>
        <begin position="129"/>
        <end position="146"/>
    </location>
</feature>
<feature type="compositionally biased region" description="Basic and acidic residues" evidence="1">
    <location>
        <begin position="187"/>
        <end position="209"/>
    </location>
</feature>
<feature type="compositionally biased region" description="Low complexity" evidence="1">
    <location>
        <begin position="210"/>
        <end position="230"/>
    </location>
</feature>
<feature type="compositionally biased region" description="Basic residues" evidence="1">
    <location>
        <begin position="255"/>
        <end position="268"/>
    </location>
</feature>
<dbReference type="EMBL" id="CADCTU010000759">
    <property type="protein sequence ID" value="CAA9351035.1"/>
    <property type="molecule type" value="Genomic_DNA"/>
</dbReference>
<feature type="region of interest" description="Disordered" evidence="1">
    <location>
        <begin position="1"/>
        <end position="342"/>
    </location>
</feature>
<evidence type="ECO:0000313" key="2">
    <source>
        <dbReference type="EMBL" id="CAA9351035.1"/>
    </source>
</evidence>
<gene>
    <name evidence="2" type="ORF">AVDCRST_MAG11-3525</name>
</gene>
<feature type="compositionally biased region" description="Basic residues" evidence="1">
    <location>
        <begin position="95"/>
        <end position="112"/>
    </location>
</feature>
<reference evidence="2" key="1">
    <citation type="submission" date="2020-02" db="EMBL/GenBank/DDBJ databases">
        <authorList>
            <person name="Meier V. D."/>
        </authorList>
    </citation>
    <scope>NUCLEOTIDE SEQUENCE</scope>
    <source>
        <strain evidence="2">AVDCRST_MAG11</strain>
    </source>
</reference>
<feature type="non-terminal residue" evidence="2">
    <location>
        <position position="1"/>
    </location>
</feature>
<feature type="compositionally biased region" description="Basic and acidic residues" evidence="1">
    <location>
        <begin position="287"/>
        <end position="307"/>
    </location>
</feature>
<dbReference type="AlphaFoldDB" id="A0A6J4M677"/>